<dbReference type="GO" id="GO:0006353">
    <property type="term" value="P:DNA-templated transcription termination"/>
    <property type="evidence" value="ECO:0007669"/>
    <property type="project" value="UniProtKB-KW"/>
</dbReference>
<dbReference type="Pfam" id="PF02536">
    <property type="entry name" value="mTERF"/>
    <property type="match status" value="1"/>
</dbReference>
<protein>
    <submittedName>
        <fullName evidence="4">Uncharacterized protein</fullName>
    </submittedName>
</protein>
<dbReference type="Proteomes" id="UP000593561">
    <property type="component" value="Unassembled WGS sequence"/>
</dbReference>
<feature type="non-terminal residue" evidence="4">
    <location>
        <position position="318"/>
    </location>
</feature>
<dbReference type="PANTHER" id="PTHR13068">
    <property type="entry name" value="CGI-12 PROTEIN-RELATED"/>
    <property type="match status" value="1"/>
</dbReference>
<accession>A0A7J8RHJ1</accession>
<evidence type="ECO:0000256" key="2">
    <source>
        <dbReference type="ARBA" id="ARBA00022472"/>
    </source>
</evidence>
<keyword evidence="3" id="KW-0809">Transit peptide</keyword>
<dbReference type="InterPro" id="IPR038538">
    <property type="entry name" value="MTERF_sf"/>
</dbReference>
<evidence type="ECO:0000256" key="1">
    <source>
        <dbReference type="ARBA" id="ARBA00007692"/>
    </source>
</evidence>
<comment type="caution">
    <text evidence="4">The sequence shown here is derived from an EMBL/GenBank/DDBJ whole genome shotgun (WGS) entry which is preliminary data.</text>
</comment>
<comment type="similarity">
    <text evidence="1">Belongs to the mTERF family.</text>
</comment>
<dbReference type="EMBL" id="JABFAC010000005">
    <property type="protein sequence ID" value="MBA0613317.1"/>
    <property type="molecule type" value="Genomic_DNA"/>
</dbReference>
<organism evidence="4 5">
    <name type="scientific">Gossypium davidsonii</name>
    <name type="common">Davidson's cotton</name>
    <name type="synonym">Gossypium klotzschianum subsp. davidsonii</name>
    <dbReference type="NCBI Taxonomy" id="34287"/>
    <lineage>
        <taxon>Eukaryota</taxon>
        <taxon>Viridiplantae</taxon>
        <taxon>Streptophyta</taxon>
        <taxon>Embryophyta</taxon>
        <taxon>Tracheophyta</taxon>
        <taxon>Spermatophyta</taxon>
        <taxon>Magnoliopsida</taxon>
        <taxon>eudicotyledons</taxon>
        <taxon>Gunneridae</taxon>
        <taxon>Pentapetalae</taxon>
        <taxon>rosids</taxon>
        <taxon>malvids</taxon>
        <taxon>Malvales</taxon>
        <taxon>Malvaceae</taxon>
        <taxon>Malvoideae</taxon>
        <taxon>Gossypium</taxon>
    </lineage>
</organism>
<name>A0A7J8RHJ1_GOSDV</name>
<evidence type="ECO:0000313" key="4">
    <source>
        <dbReference type="EMBL" id="MBA0613317.1"/>
    </source>
</evidence>
<gene>
    <name evidence="4" type="ORF">Godav_013776</name>
</gene>
<sequence>LNSNPSLRSTPLSSLLSLERSLSSVGLSRPSIGRILDMCLLLLTSDPLPPVNFLLHEVTLPFPHLPLSLTRCPRLLVSSVPTQLRPTLLFLTSLGLVLNSHNTLLLVSDVENTLKPKINFLQSLGFDEPEVNRMVVRSPGLLTLSVENNMSPKAEFFLVEMEGDLEELKRFPQYFSFSLEKKIKPRHRALVEYGVQIAILKVLSIIYFNSIESVCGKVAYALICQLDEFSLLEMLECSAMMILRLEGLQGSNVGLACGCYPPMEDQCSQFSCPLSSWLCSYSVKTPSHRTPYLGALPYDGCDVFNTRHFRKLNLHNQP</sequence>
<proteinExistence type="inferred from homology"/>
<dbReference type="SMART" id="SM00733">
    <property type="entry name" value="Mterf"/>
    <property type="match status" value="4"/>
</dbReference>
<dbReference type="InterPro" id="IPR003690">
    <property type="entry name" value="MTERF"/>
</dbReference>
<dbReference type="PANTHER" id="PTHR13068:SF36">
    <property type="entry name" value="TRANSCRIPTION TERMINATION FACTOR MTEF1, CHLOROPLASTIC"/>
    <property type="match status" value="1"/>
</dbReference>
<evidence type="ECO:0000313" key="5">
    <source>
        <dbReference type="Proteomes" id="UP000593561"/>
    </source>
</evidence>
<keyword evidence="2" id="KW-0804">Transcription</keyword>
<dbReference type="GO" id="GO:0003676">
    <property type="term" value="F:nucleic acid binding"/>
    <property type="evidence" value="ECO:0007669"/>
    <property type="project" value="InterPro"/>
</dbReference>
<dbReference type="AlphaFoldDB" id="A0A7J8RHJ1"/>
<dbReference type="Gene3D" id="1.25.70.10">
    <property type="entry name" value="Transcription termination factor 3, mitochondrial"/>
    <property type="match status" value="1"/>
</dbReference>
<reference evidence="4 5" key="1">
    <citation type="journal article" date="2019" name="Genome Biol. Evol.">
        <title>Insights into the evolution of the New World diploid cottons (Gossypium, subgenus Houzingenia) based on genome sequencing.</title>
        <authorList>
            <person name="Grover C.E."/>
            <person name="Arick M.A. 2nd"/>
            <person name="Thrash A."/>
            <person name="Conover J.L."/>
            <person name="Sanders W.S."/>
            <person name="Peterson D.G."/>
            <person name="Frelichowski J.E."/>
            <person name="Scheffler J.A."/>
            <person name="Scheffler B.E."/>
            <person name="Wendel J.F."/>
        </authorList>
    </citation>
    <scope>NUCLEOTIDE SEQUENCE [LARGE SCALE GENOMIC DNA]</scope>
    <source>
        <strain evidence="4">27</strain>
        <tissue evidence="4">Leaf</tissue>
    </source>
</reference>
<keyword evidence="2" id="KW-0806">Transcription termination</keyword>
<keyword evidence="2" id="KW-0805">Transcription regulation</keyword>
<evidence type="ECO:0000256" key="3">
    <source>
        <dbReference type="ARBA" id="ARBA00022946"/>
    </source>
</evidence>
<keyword evidence="5" id="KW-1185">Reference proteome</keyword>